<dbReference type="Proteomes" id="UP000287166">
    <property type="component" value="Unassembled WGS sequence"/>
</dbReference>
<gene>
    <name evidence="4" type="ORF">SCP_0411420</name>
</gene>
<dbReference type="InParanoid" id="A0A401GKQ8"/>
<comment type="caution">
    <text evidence="4">The sequence shown here is derived from an EMBL/GenBank/DDBJ whole genome shotgun (WGS) entry which is preliminary data.</text>
</comment>
<sequence>MSTHPELEASVLLALPLVTLETPTASTSGTLTVSVLTHAPFSLSSSASDPTDATPPTGLSYLILHLNAFELPIDPSRPIICTLSSTGSRAYTLYCLTPPSDHADLSSSDAIRLHVPAPSADDPRVLEDLNMLDAIFAEYTQFHTEPRAQQQVGHDASAFGTLEGAGSKGTERDDLRGRLVLMDETSGEVVGELLQDLRMTEDAALARDGDSTGGSGEKPTAGPVVLELPPEVYDAYVGSTGAQRGVAGEAVDIGALAAAREIFVRAVLPEDQDWITRSASFISWAIDSSTSVLLSGITTASTFYINHSTPSPYASSSSASSAPRTPDSREDSSALLSAAQPTPSSSPAPVPLPLPLQILSSPRTHAALSSAQVFSRQAMRLSHRTAGFIDDLLSRVVSGVSTQQTSTSTSNAATRPDGEKADAPPPPYDAGASQVGSQRGEKPLLPPSRTHTPQPEKLEPRTQANQMPAAEQQLPTRDRLALSANLVLASVDDSARRVWEVGSERLAAVVEHKYGPAAAHSTTLAAHTARNVALVYIDMSDSRAARWISEIHEDHTNAFSSLLVDPLRTSGYWTRCHDSVDLLRYLRKAGQGHRAMHLPHPSGNMQRPPSAIQDVLPRNKGNGRPVSTANDAFQDGGDQYMATEADYMKPLSAVPSHLRRAPHHRPLPILTSAIMDLPTPSAGSSDVSMLTPV</sequence>
<dbReference type="OrthoDB" id="20821at2759"/>
<keyword evidence="5" id="KW-1185">Reference proteome</keyword>
<feature type="region of interest" description="Disordered" evidence="1">
    <location>
        <begin position="310"/>
        <end position="350"/>
    </location>
</feature>
<feature type="compositionally biased region" description="Low complexity" evidence="1">
    <location>
        <begin position="333"/>
        <end position="343"/>
    </location>
</feature>
<dbReference type="AlphaFoldDB" id="A0A401GKQ8"/>
<name>A0A401GKQ8_9APHY</name>
<evidence type="ECO:0000256" key="1">
    <source>
        <dbReference type="SAM" id="MobiDB-lite"/>
    </source>
</evidence>
<accession>A0A401GKQ8</accession>
<feature type="signal peptide" evidence="2">
    <location>
        <begin position="1"/>
        <end position="21"/>
    </location>
</feature>
<feature type="compositionally biased region" description="Low complexity" evidence="1">
    <location>
        <begin position="401"/>
        <end position="410"/>
    </location>
</feature>
<reference evidence="4 5" key="1">
    <citation type="journal article" date="2018" name="Sci. Rep.">
        <title>Genome sequence of the cauliflower mushroom Sparassis crispa (Hanabiratake) and its association with beneficial usage.</title>
        <authorList>
            <person name="Kiyama R."/>
            <person name="Furutani Y."/>
            <person name="Kawaguchi K."/>
            <person name="Nakanishi T."/>
        </authorList>
    </citation>
    <scope>NUCLEOTIDE SEQUENCE [LARGE SCALE GENOMIC DNA]</scope>
</reference>
<feature type="region of interest" description="Disordered" evidence="1">
    <location>
        <begin position="400"/>
        <end position="474"/>
    </location>
</feature>
<keyword evidence="2" id="KW-0732">Signal</keyword>
<feature type="compositionally biased region" description="Low complexity" evidence="1">
    <location>
        <begin position="310"/>
        <end position="323"/>
    </location>
</feature>
<dbReference type="Pfam" id="PF06911">
    <property type="entry name" value="Senescence"/>
    <property type="match status" value="1"/>
</dbReference>
<evidence type="ECO:0000313" key="5">
    <source>
        <dbReference type="Proteomes" id="UP000287166"/>
    </source>
</evidence>
<evidence type="ECO:0000256" key="2">
    <source>
        <dbReference type="SAM" id="SignalP"/>
    </source>
</evidence>
<dbReference type="GeneID" id="38779674"/>
<proteinExistence type="predicted"/>
<feature type="chain" id="PRO_5019276340" description="Senescence domain-containing protein" evidence="2">
    <location>
        <begin position="22"/>
        <end position="693"/>
    </location>
</feature>
<protein>
    <recommendedName>
        <fullName evidence="3">Senescence domain-containing protein</fullName>
    </recommendedName>
</protein>
<organism evidence="4 5">
    <name type="scientific">Sparassis crispa</name>
    <dbReference type="NCBI Taxonomy" id="139825"/>
    <lineage>
        <taxon>Eukaryota</taxon>
        <taxon>Fungi</taxon>
        <taxon>Dikarya</taxon>
        <taxon>Basidiomycota</taxon>
        <taxon>Agaricomycotina</taxon>
        <taxon>Agaricomycetes</taxon>
        <taxon>Polyporales</taxon>
        <taxon>Sparassidaceae</taxon>
        <taxon>Sparassis</taxon>
    </lineage>
</organism>
<dbReference type="InterPro" id="IPR009686">
    <property type="entry name" value="Senescence/spartin_C"/>
</dbReference>
<evidence type="ECO:0000313" key="4">
    <source>
        <dbReference type="EMBL" id="GBE82757.1"/>
    </source>
</evidence>
<dbReference type="RefSeq" id="XP_027613670.1">
    <property type="nucleotide sequence ID" value="XM_027757869.1"/>
</dbReference>
<dbReference type="STRING" id="139825.A0A401GKQ8"/>
<evidence type="ECO:0000259" key="3">
    <source>
        <dbReference type="Pfam" id="PF06911"/>
    </source>
</evidence>
<dbReference type="EMBL" id="BFAD01000004">
    <property type="protein sequence ID" value="GBE82757.1"/>
    <property type="molecule type" value="Genomic_DNA"/>
</dbReference>
<feature type="domain" description="Senescence" evidence="3">
    <location>
        <begin position="273"/>
        <end position="543"/>
    </location>
</feature>